<sequence length="220" mass="23452">MSLDSPPLTLHLIRHAPTLPNAQRRYPHSSEDASLSDAGRELAAELAGTLPASALVYTSPARRARETAALAGFPHAQAAPALQEARFGVMAGHTWTELEDAYNTAPREWIDALSTPDSDLGPPGGETGRAFHTRLHRWLDTLPHGGTVVAFTHAGPLLALLRLTLGLRAAEIAPGGRVILHRATAHPSSVHQPAVHQTSVGGNWWLSHLSSPSGFTRSLI</sequence>
<reference evidence="1 2" key="1">
    <citation type="submission" date="2024-09" db="EMBL/GenBank/DDBJ databases">
        <authorList>
            <person name="Sun Q."/>
            <person name="Mori K."/>
        </authorList>
    </citation>
    <scope>NUCLEOTIDE SEQUENCE [LARGE SCALE GENOMIC DNA]</scope>
    <source>
        <strain evidence="1 2">JCM 13503</strain>
    </source>
</reference>
<comment type="caution">
    <text evidence="1">The sequence shown here is derived from an EMBL/GenBank/DDBJ whole genome shotgun (WGS) entry which is preliminary data.</text>
</comment>
<accession>A0ABV6B5V6</accession>
<dbReference type="Gene3D" id="3.40.50.1240">
    <property type="entry name" value="Phosphoglycerate mutase-like"/>
    <property type="match status" value="1"/>
</dbReference>
<dbReference type="SUPFAM" id="SSF53254">
    <property type="entry name" value="Phosphoglycerate mutase-like"/>
    <property type="match status" value="1"/>
</dbReference>
<dbReference type="RefSeq" id="WP_380013436.1">
    <property type="nucleotide sequence ID" value="NZ_JBHLYR010000057.1"/>
</dbReference>
<dbReference type="InterPro" id="IPR013078">
    <property type="entry name" value="His_Pase_superF_clade-1"/>
</dbReference>
<dbReference type="InterPro" id="IPR050275">
    <property type="entry name" value="PGM_Phosphatase"/>
</dbReference>
<protein>
    <submittedName>
        <fullName evidence="1">Histidine phosphatase family protein</fullName>
    </submittedName>
</protein>
<gene>
    <name evidence="1" type="ORF">ACFFLM_17880</name>
</gene>
<dbReference type="SMART" id="SM00855">
    <property type="entry name" value="PGAM"/>
    <property type="match status" value="1"/>
</dbReference>
<dbReference type="EMBL" id="JBHLYR010000057">
    <property type="protein sequence ID" value="MFB9993831.1"/>
    <property type="molecule type" value="Genomic_DNA"/>
</dbReference>
<evidence type="ECO:0000313" key="2">
    <source>
        <dbReference type="Proteomes" id="UP001589733"/>
    </source>
</evidence>
<dbReference type="Pfam" id="PF00300">
    <property type="entry name" value="His_Phos_1"/>
    <property type="match status" value="1"/>
</dbReference>
<evidence type="ECO:0000313" key="1">
    <source>
        <dbReference type="EMBL" id="MFB9993831.1"/>
    </source>
</evidence>
<dbReference type="CDD" id="cd07067">
    <property type="entry name" value="HP_PGM_like"/>
    <property type="match status" value="1"/>
</dbReference>
<dbReference type="InterPro" id="IPR029033">
    <property type="entry name" value="His_PPase_superfam"/>
</dbReference>
<organism evidence="1 2">
    <name type="scientific">Deinococcus oregonensis</name>
    <dbReference type="NCBI Taxonomy" id="1805970"/>
    <lineage>
        <taxon>Bacteria</taxon>
        <taxon>Thermotogati</taxon>
        <taxon>Deinococcota</taxon>
        <taxon>Deinococci</taxon>
        <taxon>Deinococcales</taxon>
        <taxon>Deinococcaceae</taxon>
        <taxon>Deinococcus</taxon>
    </lineage>
</organism>
<keyword evidence="2" id="KW-1185">Reference proteome</keyword>
<dbReference type="PANTHER" id="PTHR48100">
    <property type="entry name" value="BROAD-SPECIFICITY PHOSPHATASE YOR283W-RELATED"/>
    <property type="match status" value="1"/>
</dbReference>
<name>A0ABV6B5V6_9DEIO</name>
<proteinExistence type="predicted"/>
<dbReference type="PANTHER" id="PTHR48100:SF1">
    <property type="entry name" value="HISTIDINE PHOSPHATASE FAMILY PROTEIN-RELATED"/>
    <property type="match status" value="1"/>
</dbReference>
<dbReference type="Proteomes" id="UP001589733">
    <property type="component" value="Unassembled WGS sequence"/>
</dbReference>